<keyword evidence="6" id="KW-0378">Hydrolase</keyword>
<reference evidence="13" key="1">
    <citation type="submission" date="2023-10" db="EMBL/GenBank/DDBJ databases">
        <title>Chromosome-level genome of the transformable northern wattle, Acacia crassicarpa.</title>
        <authorList>
            <person name="Massaro I."/>
            <person name="Sinha N.R."/>
            <person name="Poethig S."/>
            <person name="Leichty A.R."/>
        </authorList>
    </citation>
    <scope>NUCLEOTIDE SEQUENCE</scope>
    <source>
        <strain evidence="13">Acra3RX</strain>
        <tissue evidence="13">Leaf</tissue>
    </source>
</reference>
<evidence type="ECO:0000256" key="6">
    <source>
        <dbReference type="ARBA" id="ARBA00022801"/>
    </source>
</evidence>
<feature type="chain" id="PRO_5042186486" description="pectinesterase" evidence="11">
    <location>
        <begin position="24"/>
        <end position="342"/>
    </location>
</feature>
<dbReference type="EC" id="3.1.1.11" evidence="4"/>
<dbReference type="InterPro" id="IPR012334">
    <property type="entry name" value="Pectin_lyas_fold"/>
</dbReference>
<gene>
    <name evidence="13" type="ORF">QN277_013937</name>
</gene>
<evidence type="ECO:0000256" key="3">
    <source>
        <dbReference type="ARBA" id="ARBA00008891"/>
    </source>
</evidence>
<dbReference type="AlphaFoldDB" id="A0AAE1TF67"/>
<comment type="caution">
    <text evidence="13">The sequence shown here is derived from an EMBL/GenBank/DDBJ whole genome shotgun (WGS) entry which is preliminary data.</text>
</comment>
<dbReference type="PANTHER" id="PTHR31321:SF134">
    <property type="entry name" value="PECTINESTERASE"/>
    <property type="match status" value="1"/>
</dbReference>
<dbReference type="Proteomes" id="UP001293593">
    <property type="component" value="Unassembled WGS sequence"/>
</dbReference>
<evidence type="ECO:0000256" key="7">
    <source>
        <dbReference type="ARBA" id="ARBA00023085"/>
    </source>
</evidence>
<protein>
    <recommendedName>
        <fullName evidence="4">pectinesterase</fullName>
        <ecNumber evidence="4">3.1.1.11</ecNumber>
    </recommendedName>
</protein>
<dbReference type="Pfam" id="PF01095">
    <property type="entry name" value="Pectinesterase"/>
    <property type="match status" value="1"/>
</dbReference>
<keyword evidence="7" id="KW-0063">Aspartyl esterase</keyword>
<keyword evidence="5" id="KW-0964">Secreted</keyword>
<dbReference type="InterPro" id="IPR000070">
    <property type="entry name" value="Pectinesterase_cat"/>
</dbReference>
<dbReference type="GO" id="GO:0042545">
    <property type="term" value="P:cell wall modification"/>
    <property type="evidence" value="ECO:0007669"/>
    <property type="project" value="InterPro"/>
</dbReference>
<evidence type="ECO:0000313" key="13">
    <source>
        <dbReference type="EMBL" id="KAK4282576.1"/>
    </source>
</evidence>
<dbReference type="EMBL" id="JAWXYG010000002">
    <property type="protein sequence ID" value="KAK4282576.1"/>
    <property type="molecule type" value="Genomic_DNA"/>
</dbReference>
<evidence type="ECO:0000256" key="10">
    <source>
        <dbReference type="ARBA" id="ARBA00057335"/>
    </source>
</evidence>
<dbReference type="FunFam" id="2.160.20.10:FF:000013">
    <property type="entry name" value="Pectinesterase"/>
    <property type="match status" value="1"/>
</dbReference>
<evidence type="ECO:0000256" key="9">
    <source>
        <dbReference type="ARBA" id="ARBA00047928"/>
    </source>
</evidence>
<evidence type="ECO:0000259" key="12">
    <source>
        <dbReference type="Pfam" id="PF01095"/>
    </source>
</evidence>
<comment type="pathway">
    <text evidence="2">Glycan metabolism; pectin degradation; 2-dehydro-3-deoxy-D-gluconate from pectin: step 1/5.</text>
</comment>
<keyword evidence="8" id="KW-0325">Glycoprotein</keyword>
<feature type="signal peptide" evidence="11">
    <location>
        <begin position="1"/>
        <end position="23"/>
    </location>
</feature>
<dbReference type="Gene3D" id="2.160.20.10">
    <property type="entry name" value="Single-stranded right-handed beta-helix, Pectin lyase-like"/>
    <property type="match status" value="1"/>
</dbReference>
<dbReference type="InterPro" id="IPR011050">
    <property type="entry name" value="Pectin_lyase_fold/virulence"/>
</dbReference>
<dbReference type="GO" id="GO:0030599">
    <property type="term" value="F:pectinesterase activity"/>
    <property type="evidence" value="ECO:0007669"/>
    <property type="project" value="UniProtKB-EC"/>
</dbReference>
<evidence type="ECO:0000256" key="4">
    <source>
        <dbReference type="ARBA" id="ARBA00013229"/>
    </source>
</evidence>
<comment type="catalytic activity">
    <reaction evidence="9">
        <text>[(1-&gt;4)-alpha-D-galacturonosyl methyl ester](n) + n H2O = [(1-&gt;4)-alpha-D-galacturonosyl](n) + n methanol + n H(+)</text>
        <dbReference type="Rhea" id="RHEA:22380"/>
        <dbReference type="Rhea" id="RHEA-COMP:14570"/>
        <dbReference type="Rhea" id="RHEA-COMP:14573"/>
        <dbReference type="ChEBI" id="CHEBI:15377"/>
        <dbReference type="ChEBI" id="CHEBI:15378"/>
        <dbReference type="ChEBI" id="CHEBI:17790"/>
        <dbReference type="ChEBI" id="CHEBI:140522"/>
        <dbReference type="ChEBI" id="CHEBI:140523"/>
        <dbReference type="EC" id="3.1.1.11"/>
    </reaction>
</comment>
<comment type="similarity">
    <text evidence="3">Belongs to the pectinesterase family.</text>
</comment>
<dbReference type="SUPFAM" id="SSF51126">
    <property type="entry name" value="Pectin lyase-like"/>
    <property type="match status" value="1"/>
</dbReference>
<accession>A0AAE1TF67</accession>
<comment type="function">
    <text evidence="10">Acts in the modification of cell walls via demethylesterification of cell wall pectin.</text>
</comment>
<organism evidence="13 14">
    <name type="scientific">Acacia crassicarpa</name>
    <name type="common">northern wattle</name>
    <dbReference type="NCBI Taxonomy" id="499986"/>
    <lineage>
        <taxon>Eukaryota</taxon>
        <taxon>Viridiplantae</taxon>
        <taxon>Streptophyta</taxon>
        <taxon>Embryophyta</taxon>
        <taxon>Tracheophyta</taxon>
        <taxon>Spermatophyta</taxon>
        <taxon>Magnoliopsida</taxon>
        <taxon>eudicotyledons</taxon>
        <taxon>Gunneridae</taxon>
        <taxon>Pentapetalae</taxon>
        <taxon>rosids</taxon>
        <taxon>fabids</taxon>
        <taxon>Fabales</taxon>
        <taxon>Fabaceae</taxon>
        <taxon>Caesalpinioideae</taxon>
        <taxon>mimosoid clade</taxon>
        <taxon>Acacieae</taxon>
        <taxon>Acacia</taxon>
    </lineage>
</organism>
<evidence type="ECO:0000256" key="1">
    <source>
        <dbReference type="ARBA" id="ARBA00004191"/>
    </source>
</evidence>
<keyword evidence="11" id="KW-0732">Signal</keyword>
<dbReference type="PANTHER" id="PTHR31321">
    <property type="entry name" value="ACYL-COA THIOESTER HYDROLASE YBHC-RELATED"/>
    <property type="match status" value="1"/>
</dbReference>
<comment type="subcellular location">
    <subcellularLocation>
        <location evidence="1">Secreted</location>
        <location evidence="1">Cell wall</location>
    </subcellularLocation>
</comment>
<proteinExistence type="inferred from homology"/>
<evidence type="ECO:0000313" key="14">
    <source>
        <dbReference type="Proteomes" id="UP001293593"/>
    </source>
</evidence>
<dbReference type="GO" id="GO:0045490">
    <property type="term" value="P:pectin catabolic process"/>
    <property type="evidence" value="ECO:0007669"/>
    <property type="project" value="TreeGrafter"/>
</dbReference>
<evidence type="ECO:0000256" key="11">
    <source>
        <dbReference type="SAM" id="SignalP"/>
    </source>
</evidence>
<keyword evidence="14" id="KW-1185">Reference proteome</keyword>
<evidence type="ECO:0000256" key="8">
    <source>
        <dbReference type="ARBA" id="ARBA00023180"/>
    </source>
</evidence>
<keyword evidence="5" id="KW-0134">Cell wall</keyword>
<sequence>MNLSGIFSFVFTLLILHFEAGKALTCRGPLRTITVSQSGNAQFKTIQRAIDSVSNQTQNIRWVRIKISPGVYRQQIIISRLQSCIYLEGAGSKSTFVQWNGHDTPFTTPTFISKADNIVAKGITFMNTFNRPVNGDEEVRLVPAEAARIEGDKCAFFECAFLGVQDTLNDHYGRHYFHKCFIQGAIDFIYGGGQSLYEECTLFFSVGRDLPEGRGGVFIAQKRESREDRSAFVFTKCNITGNGKGKAYLGRGYRPYSRVIIADSYIGDVVSSAGWDPWRGSKRVQDLTFVEEGCWGPGSTKSKRVPWMKRLRGSALRRFVDKTFIDQRGWITRLPVNSSLPN</sequence>
<evidence type="ECO:0000256" key="2">
    <source>
        <dbReference type="ARBA" id="ARBA00005184"/>
    </source>
</evidence>
<name>A0AAE1TF67_9FABA</name>
<feature type="domain" description="Pectinesterase catalytic" evidence="12">
    <location>
        <begin position="33"/>
        <end position="326"/>
    </location>
</feature>
<evidence type="ECO:0000256" key="5">
    <source>
        <dbReference type="ARBA" id="ARBA00022512"/>
    </source>
</evidence>